<reference evidence="4" key="1">
    <citation type="submission" date="2025-08" db="UniProtKB">
        <authorList>
            <consortium name="RefSeq"/>
        </authorList>
    </citation>
    <scope>IDENTIFICATION</scope>
</reference>
<keyword evidence="4" id="KW-0378">Hydrolase</keyword>
<dbReference type="InterPro" id="IPR001254">
    <property type="entry name" value="Trypsin_dom"/>
</dbReference>
<dbReference type="InterPro" id="IPR009003">
    <property type="entry name" value="Peptidase_S1_PA"/>
</dbReference>
<dbReference type="InterPro" id="IPR033116">
    <property type="entry name" value="TRYPSIN_SER"/>
</dbReference>
<dbReference type="Pfam" id="PF00089">
    <property type="entry name" value="Trypsin"/>
    <property type="match status" value="1"/>
</dbReference>
<dbReference type="RefSeq" id="XP_008564495.1">
    <property type="nucleotide sequence ID" value="XM_008566273.1"/>
</dbReference>
<name>A0ABM0Q804_GALVR</name>
<dbReference type="PANTHER" id="PTHR24253">
    <property type="entry name" value="TRANSMEMBRANE PROTEASE SERINE"/>
    <property type="match status" value="1"/>
</dbReference>
<dbReference type="SMART" id="SM00020">
    <property type="entry name" value="Tryp_SPc"/>
    <property type="match status" value="1"/>
</dbReference>
<gene>
    <name evidence="4" type="primary">LOC103585346</name>
</gene>
<evidence type="ECO:0000256" key="1">
    <source>
        <dbReference type="ARBA" id="ARBA00023157"/>
    </source>
</evidence>
<keyword evidence="1" id="KW-1015">Disulfide bond</keyword>
<feature type="domain" description="Peptidase S1" evidence="2">
    <location>
        <begin position="39"/>
        <end position="287"/>
    </location>
</feature>
<evidence type="ECO:0000313" key="4">
    <source>
        <dbReference type="RefSeq" id="XP_008564495.1"/>
    </source>
</evidence>
<dbReference type="PANTHER" id="PTHR24253:SF79">
    <property type="entry name" value="SERINE PROTEASE 41"/>
    <property type="match status" value="1"/>
</dbReference>
<dbReference type="CDD" id="cd00190">
    <property type="entry name" value="Tryp_SPc"/>
    <property type="match status" value="1"/>
</dbReference>
<dbReference type="Gene3D" id="2.40.10.10">
    <property type="entry name" value="Trypsin-like serine proteases"/>
    <property type="match status" value="2"/>
</dbReference>
<dbReference type="SUPFAM" id="SSF50494">
    <property type="entry name" value="Trypsin-like serine proteases"/>
    <property type="match status" value="1"/>
</dbReference>
<dbReference type="GO" id="GO:0006508">
    <property type="term" value="P:proteolysis"/>
    <property type="evidence" value="ECO:0007669"/>
    <property type="project" value="UniProtKB-KW"/>
</dbReference>
<dbReference type="InterPro" id="IPR001314">
    <property type="entry name" value="Peptidase_S1A"/>
</dbReference>
<organism evidence="3 4">
    <name type="scientific">Galeopterus variegatus</name>
    <name type="common">Malayan flying lemur</name>
    <name type="synonym">Cynocephalus variegatus</name>
    <dbReference type="NCBI Taxonomy" id="482537"/>
    <lineage>
        <taxon>Eukaryota</taxon>
        <taxon>Metazoa</taxon>
        <taxon>Chordata</taxon>
        <taxon>Craniata</taxon>
        <taxon>Vertebrata</taxon>
        <taxon>Euteleostomi</taxon>
        <taxon>Mammalia</taxon>
        <taxon>Eutheria</taxon>
        <taxon>Euarchontoglires</taxon>
        <taxon>Dermoptera</taxon>
        <taxon>Cynocephalidae</taxon>
        <taxon>Galeopterus</taxon>
    </lineage>
</organism>
<protein>
    <submittedName>
        <fullName evidence="4">Serine protease 41</fullName>
    </submittedName>
</protein>
<evidence type="ECO:0000313" key="3">
    <source>
        <dbReference type="Proteomes" id="UP000694923"/>
    </source>
</evidence>
<keyword evidence="3" id="KW-1185">Reference proteome</keyword>
<accession>A0ABM0Q804</accession>
<dbReference type="GeneID" id="103585346"/>
<dbReference type="PRINTS" id="PR00722">
    <property type="entry name" value="CHYMOTRYPSIN"/>
</dbReference>
<dbReference type="GO" id="GO:0008233">
    <property type="term" value="F:peptidase activity"/>
    <property type="evidence" value="ECO:0007669"/>
    <property type="project" value="UniProtKB-KW"/>
</dbReference>
<dbReference type="InterPro" id="IPR043504">
    <property type="entry name" value="Peptidase_S1_PA_chymotrypsin"/>
</dbReference>
<sequence>MSWRESCSGQLCEAMRPLVCCDNLLFQSLSAQVPELWLWPFWAPLFHRGPFGHQKDLLTTPVSPHQWAPSCGQVASPASTVHDCSLLSASHRDPSEWMVQLGELASNVVFWNLRAYVNRYRVRDILVHPHFSEGFSDIALVRLASPVSYNKYIQPICVLSSTFMFEHRPDCWVTGWGDISENYTLLPPSYNLQEVQLTILNNTRCNYLFKQPFSRGIIPDSMVCAGAEDGSVDACKGDSGGPLVCDKDGLWYQVGVVSWGVGCGRPNRPGVYTNVSQHFNWIRMLISCSSPKPGSCQWLLLLILLWAPQLLQPA</sequence>
<keyword evidence="4" id="KW-0645">Protease</keyword>
<dbReference type="Proteomes" id="UP000694923">
    <property type="component" value="Unplaced"/>
</dbReference>
<dbReference type="PROSITE" id="PS50240">
    <property type="entry name" value="TRYPSIN_DOM"/>
    <property type="match status" value="1"/>
</dbReference>
<proteinExistence type="predicted"/>
<evidence type="ECO:0000259" key="2">
    <source>
        <dbReference type="PROSITE" id="PS50240"/>
    </source>
</evidence>
<dbReference type="PROSITE" id="PS00135">
    <property type="entry name" value="TRYPSIN_SER"/>
    <property type="match status" value="1"/>
</dbReference>